<dbReference type="EMBL" id="CP144544">
    <property type="protein sequence ID" value="WVW83963.1"/>
    <property type="molecule type" value="Genomic_DNA"/>
</dbReference>
<dbReference type="PROSITE" id="PS50090">
    <property type="entry name" value="MYB_LIKE"/>
    <property type="match status" value="1"/>
</dbReference>
<keyword evidence="5" id="KW-1185">Reference proteome</keyword>
<evidence type="ECO:0000313" key="3">
    <source>
        <dbReference type="EMBL" id="OCF25296.1"/>
    </source>
</evidence>
<dbReference type="RefSeq" id="XP_019046366.1">
    <property type="nucleotide sequence ID" value="XM_019191736.1"/>
</dbReference>
<feature type="domain" description="Myb-like" evidence="2">
    <location>
        <begin position="35"/>
        <end position="91"/>
    </location>
</feature>
<evidence type="ECO:0000313" key="4">
    <source>
        <dbReference type="EMBL" id="WVW83963.1"/>
    </source>
</evidence>
<protein>
    <recommendedName>
        <fullName evidence="2">Myb-like domain-containing protein</fullName>
    </recommendedName>
</protein>
<dbReference type="AlphaFoldDB" id="A0A1B9G2Q0"/>
<proteinExistence type="predicted"/>
<reference evidence="3" key="3">
    <citation type="submission" date="2014-01" db="EMBL/GenBank/DDBJ databases">
        <title>Evolution of pathogenesis and genome organization in the Tremellales.</title>
        <authorList>
            <person name="Cuomo C."/>
            <person name="Litvintseva A."/>
            <person name="Heitman J."/>
            <person name="Chen Y."/>
            <person name="Sun S."/>
            <person name="Springer D."/>
            <person name="Dromer F."/>
            <person name="Young S."/>
            <person name="Zeng Q."/>
            <person name="Chapman S."/>
            <person name="Gujja S."/>
            <person name="Saif S."/>
            <person name="Birren B."/>
        </authorList>
    </citation>
    <scope>NUCLEOTIDE SEQUENCE</scope>
    <source>
        <strain evidence="3">CBS 10118</strain>
    </source>
</reference>
<gene>
    <name evidence="3" type="ORF">I302_05110</name>
    <name evidence="4" type="ORF">I302_105986</name>
</gene>
<dbReference type="InterPro" id="IPR001005">
    <property type="entry name" value="SANT/Myb"/>
</dbReference>
<name>A0A1B9G2Q0_9TREE</name>
<evidence type="ECO:0000259" key="2">
    <source>
        <dbReference type="PROSITE" id="PS50090"/>
    </source>
</evidence>
<evidence type="ECO:0000256" key="1">
    <source>
        <dbReference type="SAM" id="MobiDB-lite"/>
    </source>
</evidence>
<reference evidence="4" key="4">
    <citation type="submission" date="2024-02" db="EMBL/GenBank/DDBJ databases">
        <title>Comparative genomics of Cryptococcus and Kwoniella reveals pathogenesis evolution and contrasting modes of karyotype evolution via chromosome fusion or intercentromeric recombination.</title>
        <authorList>
            <person name="Coelho M.A."/>
            <person name="David-Palma M."/>
            <person name="Shea T."/>
            <person name="Bowers K."/>
            <person name="McGinley-Smith S."/>
            <person name="Mohammad A.W."/>
            <person name="Gnirke A."/>
            <person name="Yurkov A.M."/>
            <person name="Nowrousian M."/>
            <person name="Sun S."/>
            <person name="Cuomo C.A."/>
            <person name="Heitman J."/>
        </authorList>
    </citation>
    <scope>NUCLEOTIDE SEQUENCE</scope>
    <source>
        <strain evidence="4">CBS 10118</strain>
    </source>
</reference>
<reference evidence="3" key="1">
    <citation type="submission" date="2013-07" db="EMBL/GenBank/DDBJ databases">
        <title>The Genome Sequence of Cryptococcus bestiolae CBS10118.</title>
        <authorList>
            <consortium name="The Broad Institute Genome Sequencing Platform"/>
            <person name="Cuomo C."/>
            <person name="Litvintseva A."/>
            <person name="Chen Y."/>
            <person name="Heitman J."/>
            <person name="Sun S."/>
            <person name="Springer D."/>
            <person name="Dromer F."/>
            <person name="Young S.K."/>
            <person name="Zeng Q."/>
            <person name="Gargeya S."/>
            <person name="Fitzgerald M."/>
            <person name="Abouelleil A."/>
            <person name="Alvarado L."/>
            <person name="Berlin A.M."/>
            <person name="Chapman S.B."/>
            <person name="Dewar J."/>
            <person name="Goldberg J."/>
            <person name="Griggs A."/>
            <person name="Gujja S."/>
            <person name="Hansen M."/>
            <person name="Howarth C."/>
            <person name="Imamovic A."/>
            <person name="Larimer J."/>
            <person name="McCowan C."/>
            <person name="Murphy C."/>
            <person name="Pearson M."/>
            <person name="Priest M."/>
            <person name="Roberts A."/>
            <person name="Saif S."/>
            <person name="Shea T."/>
            <person name="Sykes S."/>
            <person name="Wortman J."/>
            <person name="Nusbaum C."/>
            <person name="Birren B."/>
        </authorList>
    </citation>
    <scope>NUCLEOTIDE SEQUENCE [LARGE SCALE GENOMIC DNA]</scope>
    <source>
        <strain evidence="3">CBS 10118</strain>
    </source>
</reference>
<dbReference type="OrthoDB" id="10410865at2759"/>
<dbReference type="Gene3D" id="1.10.10.60">
    <property type="entry name" value="Homeodomain-like"/>
    <property type="match status" value="1"/>
</dbReference>
<dbReference type="EMBL" id="KI894021">
    <property type="protein sequence ID" value="OCF25296.1"/>
    <property type="molecule type" value="Genomic_DNA"/>
</dbReference>
<evidence type="ECO:0000313" key="5">
    <source>
        <dbReference type="Proteomes" id="UP000092730"/>
    </source>
</evidence>
<organism evidence="3">
    <name type="scientific">Kwoniella bestiolae CBS 10118</name>
    <dbReference type="NCBI Taxonomy" id="1296100"/>
    <lineage>
        <taxon>Eukaryota</taxon>
        <taxon>Fungi</taxon>
        <taxon>Dikarya</taxon>
        <taxon>Basidiomycota</taxon>
        <taxon>Agaricomycotina</taxon>
        <taxon>Tremellomycetes</taxon>
        <taxon>Tremellales</taxon>
        <taxon>Cryptococcaceae</taxon>
        <taxon>Kwoniella</taxon>
    </lineage>
</organism>
<sequence>MPVKRDNSSTSDSENELKPLIKTPTKKRKKSPSTSPRKERKAWTEIAATQFKEAINNIVKKNIWAEVKNHFPGLAGNRSADVCINHWGAIFDPLQCVFIFFR</sequence>
<dbReference type="VEuPathDB" id="FungiDB:I302_05110"/>
<dbReference type="GeneID" id="30209509"/>
<dbReference type="Proteomes" id="UP000092730">
    <property type="component" value="Chromosome 4"/>
</dbReference>
<reference evidence="4" key="2">
    <citation type="submission" date="2013-07" db="EMBL/GenBank/DDBJ databases">
        <authorList>
            <consortium name="The Broad Institute Genome Sequencing Platform"/>
            <person name="Cuomo C."/>
            <person name="Litvintseva A."/>
            <person name="Chen Y."/>
            <person name="Heitman J."/>
            <person name="Sun S."/>
            <person name="Springer D."/>
            <person name="Dromer F."/>
            <person name="Young S.K."/>
            <person name="Zeng Q."/>
            <person name="Gargeya S."/>
            <person name="Fitzgerald M."/>
            <person name="Abouelleil A."/>
            <person name="Alvarado L."/>
            <person name="Berlin A.M."/>
            <person name="Chapman S.B."/>
            <person name="Dewar J."/>
            <person name="Goldberg J."/>
            <person name="Griggs A."/>
            <person name="Gujja S."/>
            <person name="Hansen M."/>
            <person name="Howarth C."/>
            <person name="Imamovic A."/>
            <person name="Larimer J."/>
            <person name="McCowan C."/>
            <person name="Murphy C."/>
            <person name="Pearson M."/>
            <person name="Priest M."/>
            <person name="Roberts A."/>
            <person name="Saif S."/>
            <person name="Shea T."/>
            <person name="Sykes S."/>
            <person name="Wortman J."/>
            <person name="Nusbaum C."/>
            <person name="Birren B."/>
        </authorList>
    </citation>
    <scope>NUCLEOTIDE SEQUENCE</scope>
    <source>
        <strain evidence="4">CBS 10118</strain>
    </source>
</reference>
<feature type="region of interest" description="Disordered" evidence="1">
    <location>
        <begin position="1"/>
        <end position="42"/>
    </location>
</feature>
<accession>A0A1B9G2Q0</accession>
<dbReference type="KEGG" id="kbi:30209509"/>